<keyword evidence="3" id="KW-1185">Reference proteome</keyword>
<dbReference type="AlphaFoldDB" id="A0A1V9ZSH9"/>
<dbReference type="EMBL" id="JNBR01000018">
    <property type="protein sequence ID" value="OQS01002.1"/>
    <property type="molecule type" value="Genomic_DNA"/>
</dbReference>
<dbReference type="OrthoDB" id="67489at2759"/>
<feature type="coiled-coil region" evidence="1">
    <location>
        <begin position="26"/>
        <end position="53"/>
    </location>
</feature>
<evidence type="ECO:0000313" key="2">
    <source>
        <dbReference type="EMBL" id="OQS01002.1"/>
    </source>
</evidence>
<dbReference type="Proteomes" id="UP000243579">
    <property type="component" value="Unassembled WGS sequence"/>
</dbReference>
<proteinExistence type="predicted"/>
<reference evidence="2 3" key="1">
    <citation type="journal article" date="2014" name="Genome Biol. Evol.">
        <title>The secreted proteins of Achlya hypogyna and Thraustotheca clavata identify the ancestral oomycete secretome and reveal gene acquisitions by horizontal gene transfer.</title>
        <authorList>
            <person name="Misner I."/>
            <person name="Blouin N."/>
            <person name="Leonard G."/>
            <person name="Richards T.A."/>
            <person name="Lane C.E."/>
        </authorList>
    </citation>
    <scope>NUCLEOTIDE SEQUENCE [LARGE SCALE GENOMIC DNA]</scope>
    <source>
        <strain evidence="2 3">ATCC 48635</strain>
    </source>
</reference>
<organism evidence="2 3">
    <name type="scientific">Achlya hypogyna</name>
    <name type="common">Oomycete</name>
    <name type="synonym">Protoachlya hypogyna</name>
    <dbReference type="NCBI Taxonomy" id="1202772"/>
    <lineage>
        <taxon>Eukaryota</taxon>
        <taxon>Sar</taxon>
        <taxon>Stramenopiles</taxon>
        <taxon>Oomycota</taxon>
        <taxon>Saprolegniomycetes</taxon>
        <taxon>Saprolegniales</taxon>
        <taxon>Achlyaceae</taxon>
        <taxon>Achlya</taxon>
    </lineage>
</organism>
<evidence type="ECO:0000256" key="1">
    <source>
        <dbReference type="SAM" id="Coils"/>
    </source>
</evidence>
<sequence>MRPLMDPAERKRRKRIYNRHKQQIYRQNALSEINSLQQLVPELEAQLTALLKLRPSTSCLPWREVATALAAGKSESDEIHEKLVAKKNSNQVLLEAMVAWVAAQQGLQAPARCPVQKWRHISLPVASDARKLGLDWISRQMLYNTERILSLYMLPQAAAICGAFHLEDLGDNCMQYTLVDQVVHAAPLENHSRYVRARLANWLQGNLFTKHDTLELLDPHLVQEVDPRMMYIQSHGISKESHYYVLFREWHVSGDRVVFVGQNIHTDEALPVQTLTCNRTFWVVLDRLPSGATIQRMVLQRSQHFTSTGFVPLEEEARLWGLDLSDCTNSFDQAARFERDLRDIQYGLHRITWGSAETNMGAG</sequence>
<comment type="caution">
    <text evidence="2">The sequence shown here is derived from an EMBL/GenBank/DDBJ whole genome shotgun (WGS) entry which is preliminary data.</text>
</comment>
<name>A0A1V9ZSH9_ACHHY</name>
<accession>A0A1V9ZSH9</accession>
<evidence type="ECO:0000313" key="3">
    <source>
        <dbReference type="Proteomes" id="UP000243579"/>
    </source>
</evidence>
<keyword evidence="1" id="KW-0175">Coiled coil</keyword>
<protein>
    <submittedName>
        <fullName evidence="2">Uncharacterized protein</fullName>
    </submittedName>
</protein>
<gene>
    <name evidence="2" type="ORF">ACHHYP_02021</name>
</gene>